<keyword evidence="1" id="KW-1185">Reference proteome</keyword>
<reference evidence="2" key="2">
    <citation type="submission" date="2019-11" db="UniProtKB">
        <authorList>
            <consortium name="WormBaseParasite"/>
        </authorList>
    </citation>
    <scope>IDENTIFICATION</scope>
    <source>
        <strain evidence="2">Puerto Rican</strain>
    </source>
</reference>
<organism evidence="1 2">
    <name type="scientific">Schistosoma mansoni</name>
    <name type="common">Blood fluke</name>
    <dbReference type="NCBI Taxonomy" id="6183"/>
    <lineage>
        <taxon>Eukaryota</taxon>
        <taxon>Metazoa</taxon>
        <taxon>Spiralia</taxon>
        <taxon>Lophotrochozoa</taxon>
        <taxon>Platyhelminthes</taxon>
        <taxon>Trematoda</taxon>
        <taxon>Digenea</taxon>
        <taxon>Strigeidida</taxon>
        <taxon>Schistosomatoidea</taxon>
        <taxon>Schistosomatidae</taxon>
        <taxon>Schistosoma</taxon>
    </lineage>
</organism>
<sequence>MVGSFDSCFICAALHALSNETSFTQKNTACSIERNKFHSEKSDFSKLLNGWSDRCDCCFILCSTACSIERNKFHSEK</sequence>
<protein>
    <submittedName>
        <fullName evidence="2">Secreted protein</fullName>
    </submittedName>
</protein>
<proteinExistence type="predicted"/>
<accession>A0A5K4F7A2</accession>
<reference evidence="1" key="1">
    <citation type="journal article" date="2012" name="PLoS Negl. Trop. Dis.">
        <title>A systematically improved high quality genome and transcriptome of the human blood fluke Schistosoma mansoni.</title>
        <authorList>
            <person name="Protasio A.V."/>
            <person name="Tsai I.J."/>
            <person name="Babbage A."/>
            <person name="Nichol S."/>
            <person name="Hunt M."/>
            <person name="Aslett M.A."/>
            <person name="De Silva N."/>
            <person name="Velarde G.S."/>
            <person name="Anderson T.J."/>
            <person name="Clark R.C."/>
            <person name="Davidson C."/>
            <person name="Dillon G.P."/>
            <person name="Holroyd N.E."/>
            <person name="LoVerde P.T."/>
            <person name="Lloyd C."/>
            <person name="McQuillan J."/>
            <person name="Oliveira G."/>
            <person name="Otto T.D."/>
            <person name="Parker-Manuel S.J."/>
            <person name="Quail M.A."/>
            <person name="Wilson R.A."/>
            <person name="Zerlotini A."/>
            <person name="Dunne D.W."/>
            <person name="Berriman M."/>
        </authorList>
    </citation>
    <scope>NUCLEOTIDE SEQUENCE [LARGE SCALE GENOMIC DNA]</scope>
    <source>
        <strain evidence="1">Puerto Rican</strain>
    </source>
</reference>
<dbReference type="Proteomes" id="UP000008854">
    <property type="component" value="Unassembled WGS sequence"/>
</dbReference>
<dbReference type="WBParaSite" id="Smp_329080.1">
    <property type="protein sequence ID" value="Smp_329080.1"/>
    <property type="gene ID" value="Smp_329080"/>
</dbReference>
<evidence type="ECO:0000313" key="1">
    <source>
        <dbReference type="Proteomes" id="UP000008854"/>
    </source>
</evidence>
<dbReference type="InParanoid" id="A0A5K4F7A2"/>
<dbReference type="AlphaFoldDB" id="A0A5K4F7A2"/>
<evidence type="ECO:0000313" key="2">
    <source>
        <dbReference type="WBParaSite" id="Smp_329080.1"/>
    </source>
</evidence>
<name>A0A5K4F7A2_SCHMA</name>